<feature type="signal peptide" evidence="13">
    <location>
        <begin position="1"/>
        <end position="19"/>
    </location>
</feature>
<dbReference type="AlphaFoldDB" id="A0AA38HWG8"/>
<dbReference type="SUPFAM" id="SSF53187">
    <property type="entry name" value="Zn-dependent exopeptidases"/>
    <property type="match status" value="1"/>
</dbReference>
<comment type="subcellular location">
    <subcellularLocation>
        <location evidence="2">Secreted</location>
    </subcellularLocation>
</comment>
<organism evidence="15 16">
    <name type="scientific">Zophobas morio</name>
    <dbReference type="NCBI Taxonomy" id="2755281"/>
    <lineage>
        <taxon>Eukaryota</taxon>
        <taxon>Metazoa</taxon>
        <taxon>Ecdysozoa</taxon>
        <taxon>Arthropoda</taxon>
        <taxon>Hexapoda</taxon>
        <taxon>Insecta</taxon>
        <taxon>Pterygota</taxon>
        <taxon>Neoptera</taxon>
        <taxon>Endopterygota</taxon>
        <taxon>Coleoptera</taxon>
        <taxon>Polyphaga</taxon>
        <taxon>Cucujiformia</taxon>
        <taxon>Tenebrionidae</taxon>
        <taxon>Zophobas</taxon>
    </lineage>
</organism>
<dbReference type="Pfam" id="PF04389">
    <property type="entry name" value="Peptidase_M28"/>
    <property type="match status" value="1"/>
</dbReference>
<reference evidence="15" key="1">
    <citation type="journal article" date="2023" name="G3 (Bethesda)">
        <title>Whole genome assemblies of Zophobas morio and Tenebrio molitor.</title>
        <authorList>
            <person name="Kaur S."/>
            <person name="Stinson S.A."/>
            <person name="diCenzo G.C."/>
        </authorList>
    </citation>
    <scope>NUCLEOTIDE SEQUENCE</scope>
    <source>
        <strain evidence="15">QUZm001</strain>
    </source>
</reference>
<evidence type="ECO:0000256" key="13">
    <source>
        <dbReference type="SAM" id="SignalP"/>
    </source>
</evidence>
<proteinExistence type="inferred from homology"/>
<dbReference type="Gene3D" id="3.40.630.10">
    <property type="entry name" value="Zn peptidases"/>
    <property type="match status" value="1"/>
</dbReference>
<evidence type="ECO:0000256" key="3">
    <source>
        <dbReference type="ARBA" id="ARBA00006014"/>
    </source>
</evidence>
<evidence type="ECO:0000256" key="4">
    <source>
        <dbReference type="ARBA" id="ARBA00012012"/>
    </source>
</evidence>
<evidence type="ECO:0000256" key="12">
    <source>
        <dbReference type="ARBA" id="ARBA00057903"/>
    </source>
</evidence>
<dbReference type="Proteomes" id="UP001168821">
    <property type="component" value="Unassembled WGS sequence"/>
</dbReference>
<keyword evidence="13" id="KW-0732">Signal</keyword>
<dbReference type="GO" id="GO:0008270">
    <property type="term" value="F:zinc ion binding"/>
    <property type="evidence" value="ECO:0007669"/>
    <property type="project" value="TreeGrafter"/>
</dbReference>
<feature type="domain" description="Peptidase M28" evidence="14">
    <location>
        <begin position="107"/>
        <end position="326"/>
    </location>
</feature>
<dbReference type="EMBL" id="JALNTZ010000007">
    <property type="protein sequence ID" value="KAJ3645385.1"/>
    <property type="molecule type" value="Genomic_DNA"/>
</dbReference>
<feature type="chain" id="PRO_5041296444" description="Glutaminyl-peptide cyclotransferase" evidence="13">
    <location>
        <begin position="20"/>
        <end position="371"/>
    </location>
</feature>
<name>A0AA38HWG8_9CUCU</name>
<evidence type="ECO:0000256" key="8">
    <source>
        <dbReference type="ARBA" id="ARBA00022723"/>
    </source>
</evidence>
<sequence length="371" mass="43039">MYVPLLNFLLFSVILRLGATNFLKSARERHQNQVASTEDFRYLAASSDPNYINKVLDNILVPRVVGTPNHEKVFKYIKKELRLLNWHVDVDEFMDKVPIFGNLKFKNIVATHNPQAERYLVLACHYDSKYFKDIEFVGAIDSAVPCAMMLEIAKTLSQDLQKSKNKNVALKLVFFDGEEAFENWGPHDSIYGAKHLARTLHSNRSLINGENVSELDKIDMLALLDLIGFRNPQFLNFFENTKRWFLRLIEIENTLHEMNLLKNHYSNYFLARSSYGRIEDDHLPFLKRNVPILHVISTPFPPEWHTAKDNRDIVDMDTVVNINLILKGFISEYLHLSDSPTNNESKSHVLEGSYGIVDYLLYQPLLYYVLL</sequence>
<dbReference type="FunFam" id="3.40.630.10:FF:000029">
    <property type="entry name" value="Glutaminyl-peptide cyclotransferase"/>
    <property type="match status" value="1"/>
</dbReference>
<keyword evidence="8" id="KW-0479">Metal-binding</keyword>
<keyword evidence="9" id="KW-0862">Zinc</keyword>
<comment type="catalytic activity">
    <reaction evidence="1">
        <text>N-terminal L-glutaminyl-[peptide] = N-terminal 5-oxo-L-prolyl-[peptide] + NH4(+)</text>
        <dbReference type="Rhea" id="RHEA:23652"/>
        <dbReference type="Rhea" id="RHEA-COMP:11736"/>
        <dbReference type="Rhea" id="RHEA-COMP:11846"/>
        <dbReference type="ChEBI" id="CHEBI:28938"/>
        <dbReference type="ChEBI" id="CHEBI:64722"/>
        <dbReference type="ChEBI" id="CHEBI:87215"/>
        <dbReference type="EC" id="2.3.2.5"/>
    </reaction>
</comment>
<evidence type="ECO:0000259" key="14">
    <source>
        <dbReference type="Pfam" id="PF04389"/>
    </source>
</evidence>
<evidence type="ECO:0000256" key="9">
    <source>
        <dbReference type="ARBA" id="ARBA00022833"/>
    </source>
</evidence>
<evidence type="ECO:0000256" key="6">
    <source>
        <dbReference type="ARBA" id="ARBA00022525"/>
    </source>
</evidence>
<evidence type="ECO:0000256" key="7">
    <source>
        <dbReference type="ARBA" id="ARBA00022679"/>
    </source>
</evidence>
<evidence type="ECO:0000256" key="5">
    <source>
        <dbReference type="ARBA" id="ARBA00016861"/>
    </source>
</evidence>
<gene>
    <name evidence="15" type="ORF">Zmor_023048</name>
</gene>
<dbReference type="EC" id="2.3.2.5" evidence="4"/>
<dbReference type="GO" id="GO:0016603">
    <property type="term" value="F:glutaminyl-peptide cyclotransferase activity"/>
    <property type="evidence" value="ECO:0007669"/>
    <property type="project" value="UniProtKB-EC"/>
</dbReference>
<evidence type="ECO:0000256" key="11">
    <source>
        <dbReference type="ARBA" id="ARBA00023315"/>
    </source>
</evidence>
<dbReference type="PANTHER" id="PTHR12283:SF6">
    <property type="entry name" value="GLUTAMINYL-PEPTIDE CYCLOTRANSFERASE-RELATED"/>
    <property type="match status" value="1"/>
</dbReference>
<dbReference type="InterPro" id="IPR037457">
    <property type="entry name" value="M28_QC"/>
</dbReference>
<evidence type="ECO:0000313" key="15">
    <source>
        <dbReference type="EMBL" id="KAJ3645385.1"/>
    </source>
</evidence>
<keyword evidence="10" id="KW-1015">Disulfide bond</keyword>
<evidence type="ECO:0000313" key="16">
    <source>
        <dbReference type="Proteomes" id="UP001168821"/>
    </source>
</evidence>
<comment type="similarity">
    <text evidence="3">Belongs to the glutaminyl-peptide cyclotransferase family.</text>
</comment>
<evidence type="ECO:0000256" key="1">
    <source>
        <dbReference type="ARBA" id="ARBA00000001"/>
    </source>
</evidence>
<dbReference type="CDD" id="cd03880">
    <property type="entry name" value="M28_QC_like"/>
    <property type="match status" value="1"/>
</dbReference>
<accession>A0AA38HWG8</accession>
<keyword evidence="16" id="KW-1185">Reference proteome</keyword>
<comment type="caution">
    <text evidence="15">The sequence shown here is derived from an EMBL/GenBank/DDBJ whole genome shotgun (WGS) entry which is preliminary data.</text>
</comment>
<keyword evidence="6" id="KW-0964">Secreted</keyword>
<evidence type="ECO:0000256" key="2">
    <source>
        <dbReference type="ARBA" id="ARBA00004613"/>
    </source>
</evidence>
<dbReference type="InterPro" id="IPR040234">
    <property type="entry name" value="QC/QCL"/>
</dbReference>
<protein>
    <recommendedName>
        <fullName evidence="5">Glutaminyl-peptide cyclotransferase</fullName>
        <ecNumber evidence="4">2.3.2.5</ecNumber>
    </recommendedName>
</protein>
<evidence type="ECO:0000256" key="10">
    <source>
        <dbReference type="ARBA" id="ARBA00023157"/>
    </source>
</evidence>
<comment type="function">
    <text evidence="12">Acts as a glutaminyl-peptide cyclotransferase. Responsible for the biosynthesis of pyroglutamyl peptides. Might be more efficient in the conversion of tri and tetrapeptides in vitro. Might have a relative preference for substrates containing hydrophobic amino acids in vitro.</text>
</comment>
<dbReference type="PANTHER" id="PTHR12283">
    <property type="entry name" value="GLUTAMINYL-PEPTIDE CYCLOTRANSFERASE"/>
    <property type="match status" value="1"/>
</dbReference>
<dbReference type="InterPro" id="IPR007484">
    <property type="entry name" value="Peptidase_M28"/>
</dbReference>
<keyword evidence="11" id="KW-0012">Acyltransferase</keyword>
<keyword evidence="7" id="KW-0808">Transferase</keyword>
<dbReference type="GO" id="GO:0005576">
    <property type="term" value="C:extracellular region"/>
    <property type="evidence" value="ECO:0007669"/>
    <property type="project" value="UniProtKB-SubCell"/>
</dbReference>